<dbReference type="SUPFAM" id="SSF52172">
    <property type="entry name" value="CheY-like"/>
    <property type="match status" value="1"/>
</dbReference>
<feature type="domain" description="Response regulatory" evidence="2">
    <location>
        <begin position="7"/>
        <end position="135"/>
    </location>
</feature>
<dbReference type="PANTHER" id="PTHR44520">
    <property type="entry name" value="RESPONSE REGULATOR RCP1-RELATED"/>
    <property type="match status" value="1"/>
</dbReference>
<proteinExistence type="predicted"/>
<keyword evidence="4" id="KW-1185">Reference proteome</keyword>
<dbReference type="RefSeq" id="WP_131961564.1">
    <property type="nucleotide sequence ID" value="NZ_SMFL01000014.1"/>
</dbReference>
<sequence>MENQEIQILLVEDNKSDAALTIRALKKHNLANNLVHLIDGAQAIDFIFGKGEFSSRDPEIKPKVIFLDIKMPKISGLEVLRIIKADERTKRIPVVMMTSSNEERDIMESHQLGVNSYVVKPLGFANFSKTIAELGFYWLAVNNAPRQ</sequence>
<dbReference type="OrthoDB" id="7631574at2"/>
<dbReference type="Gene3D" id="3.40.50.2300">
    <property type="match status" value="1"/>
</dbReference>
<dbReference type="EMBL" id="SMFL01000014">
    <property type="protein sequence ID" value="TDE10834.1"/>
    <property type="molecule type" value="Genomic_DNA"/>
</dbReference>
<name>A0A4R5DG98_9BACT</name>
<dbReference type="AlphaFoldDB" id="A0A4R5DG98"/>
<feature type="modified residue" description="4-aspartylphosphate" evidence="1">
    <location>
        <position position="68"/>
    </location>
</feature>
<reference evidence="3 4" key="1">
    <citation type="submission" date="2019-03" db="EMBL/GenBank/DDBJ databases">
        <title>Dyadobacter AR-3-6 sp. nov., isolated from arctic soil.</title>
        <authorList>
            <person name="Chaudhary D.K."/>
        </authorList>
    </citation>
    <scope>NUCLEOTIDE SEQUENCE [LARGE SCALE GENOMIC DNA]</scope>
    <source>
        <strain evidence="3 4">AR-3-6</strain>
    </source>
</reference>
<dbReference type="PROSITE" id="PS50110">
    <property type="entry name" value="RESPONSE_REGULATORY"/>
    <property type="match status" value="1"/>
</dbReference>
<comment type="caution">
    <text evidence="3">The sequence shown here is derived from an EMBL/GenBank/DDBJ whole genome shotgun (WGS) entry which is preliminary data.</text>
</comment>
<protein>
    <submittedName>
        <fullName evidence="3">Response regulator</fullName>
    </submittedName>
</protein>
<dbReference type="CDD" id="cd17557">
    <property type="entry name" value="REC_Rcp-like"/>
    <property type="match status" value="1"/>
</dbReference>
<dbReference type="GO" id="GO:0000160">
    <property type="term" value="P:phosphorelay signal transduction system"/>
    <property type="evidence" value="ECO:0007669"/>
    <property type="project" value="InterPro"/>
</dbReference>
<evidence type="ECO:0000313" key="4">
    <source>
        <dbReference type="Proteomes" id="UP000294850"/>
    </source>
</evidence>
<evidence type="ECO:0000259" key="2">
    <source>
        <dbReference type="PROSITE" id="PS50110"/>
    </source>
</evidence>
<dbReference type="InterPro" id="IPR011006">
    <property type="entry name" value="CheY-like_superfamily"/>
</dbReference>
<dbReference type="InterPro" id="IPR001789">
    <property type="entry name" value="Sig_transdc_resp-reg_receiver"/>
</dbReference>
<dbReference type="Pfam" id="PF00072">
    <property type="entry name" value="Response_reg"/>
    <property type="match status" value="1"/>
</dbReference>
<evidence type="ECO:0000256" key="1">
    <source>
        <dbReference type="PROSITE-ProRule" id="PRU00169"/>
    </source>
</evidence>
<gene>
    <name evidence="3" type="ORF">E0F88_27560</name>
</gene>
<evidence type="ECO:0000313" key="3">
    <source>
        <dbReference type="EMBL" id="TDE10834.1"/>
    </source>
</evidence>
<dbReference type="Proteomes" id="UP000294850">
    <property type="component" value="Unassembled WGS sequence"/>
</dbReference>
<dbReference type="InterPro" id="IPR052893">
    <property type="entry name" value="TCS_response_regulator"/>
</dbReference>
<keyword evidence="1" id="KW-0597">Phosphoprotein</keyword>
<dbReference type="PANTHER" id="PTHR44520:SF1">
    <property type="entry name" value="TWO-COMPONENT SYSTEM REGULATORY PROTEIN"/>
    <property type="match status" value="1"/>
</dbReference>
<accession>A0A4R5DG98</accession>
<organism evidence="3 4">
    <name type="scientific">Dyadobacter psychrotolerans</name>
    <dbReference type="NCBI Taxonomy" id="2541721"/>
    <lineage>
        <taxon>Bacteria</taxon>
        <taxon>Pseudomonadati</taxon>
        <taxon>Bacteroidota</taxon>
        <taxon>Cytophagia</taxon>
        <taxon>Cytophagales</taxon>
        <taxon>Spirosomataceae</taxon>
        <taxon>Dyadobacter</taxon>
    </lineage>
</organism>
<dbReference type="SMART" id="SM00448">
    <property type="entry name" value="REC"/>
    <property type="match status" value="1"/>
</dbReference>